<keyword evidence="1" id="KW-1015">Disulfide bond</keyword>
<feature type="domain" description="SMB" evidence="3">
    <location>
        <begin position="366"/>
        <end position="411"/>
    </location>
</feature>
<dbReference type="PANTHER" id="PTHR41775">
    <property type="entry name" value="SECRETED PROTEIN-RELATED"/>
    <property type="match status" value="1"/>
</dbReference>
<gene>
    <name evidence="4" type="ORF">HAKA00212_LOCUS17493</name>
</gene>
<dbReference type="Pfam" id="PF01033">
    <property type="entry name" value="Somatomedin_B"/>
    <property type="match status" value="1"/>
</dbReference>
<dbReference type="AlphaFoldDB" id="A0A7S4DB36"/>
<evidence type="ECO:0000313" key="4">
    <source>
        <dbReference type="EMBL" id="CAE0638709.1"/>
    </source>
</evidence>
<dbReference type="PANTHER" id="PTHR41775:SF1">
    <property type="entry name" value="PEPTIDASE M6-LIKE DOMAIN-CONTAINING PROTEIN"/>
    <property type="match status" value="1"/>
</dbReference>
<dbReference type="InterPro" id="IPR001212">
    <property type="entry name" value="Somatomedin_B_dom"/>
</dbReference>
<name>A0A7S4DB36_HETAK</name>
<sequence length="515" mass="57182">MYYFIGGWVWCRLRSGCSITYTSSLQRRTRRAWYGTCRRSILTVRSTRRLPARRYGAEYGGYDSYGTYYDDRVWSHKWLIFDDDNYYYDPWVGAEGVYVEDYHIESALAGVSGGNVSAVGVPAHETAHFLGLPDLYDTDYSSSGIDTWGLMANSWGWDYTGELPPSLSGWSKVELGWINVWELNSTWFNNSDKITTYVDEIHDPWWPYVMKVAFPYTPGEYLLLEYRMALENDRGQPADGLLVWHIDETVENNDDEGYYGDGTFPSSHYQVALIQADGAFDLEQGYSADSGDVFIEGDRLFNSLEAHPSSMGYLGGVGYTSGLAMTVFREGEWLAESWTTSWGDHDNYLMLNISFTNATSTANATIDGSCQDSCGGQGSNGTASCWCDSSCSFWGDCCDDFDDHCDYGSSTASPTPDEDVFCSDDNDCGSDEYCYCSGEEEARRRRKLRANGSKGGSTKSGRSGRKPSSTSAAKKGRHSGNSGGFGGHSSAKTHHHAGKRSLLFTADSCYCVDNA</sequence>
<dbReference type="SUPFAM" id="SSF55486">
    <property type="entry name" value="Metalloproteases ('zincins'), catalytic domain"/>
    <property type="match status" value="1"/>
</dbReference>
<feature type="region of interest" description="Disordered" evidence="2">
    <location>
        <begin position="446"/>
        <end position="493"/>
    </location>
</feature>
<dbReference type="GO" id="GO:0006508">
    <property type="term" value="P:proteolysis"/>
    <property type="evidence" value="ECO:0007669"/>
    <property type="project" value="InterPro"/>
</dbReference>
<dbReference type="SUPFAM" id="SSF90188">
    <property type="entry name" value="Somatomedin B domain"/>
    <property type="match status" value="1"/>
</dbReference>
<protein>
    <recommendedName>
        <fullName evidence="3">SMB domain-containing protein</fullName>
    </recommendedName>
</protein>
<dbReference type="PROSITE" id="PS00524">
    <property type="entry name" value="SMB_1"/>
    <property type="match status" value="1"/>
</dbReference>
<evidence type="ECO:0000256" key="2">
    <source>
        <dbReference type="SAM" id="MobiDB-lite"/>
    </source>
</evidence>
<dbReference type="InterPro" id="IPR008757">
    <property type="entry name" value="Peptidase_M6-like_domain"/>
</dbReference>
<dbReference type="InterPro" id="IPR036024">
    <property type="entry name" value="Somatomedin_B-like_dom_sf"/>
</dbReference>
<evidence type="ECO:0000256" key="1">
    <source>
        <dbReference type="ARBA" id="ARBA00023157"/>
    </source>
</evidence>
<evidence type="ECO:0000259" key="3">
    <source>
        <dbReference type="PROSITE" id="PS50958"/>
    </source>
</evidence>
<dbReference type="PROSITE" id="PS50958">
    <property type="entry name" value="SMB_2"/>
    <property type="match status" value="1"/>
</dbReference>
<organism evidence="4">
    <name type="scientific">Heterosigma akashiwo</name>
    <name type="common">Chromophytic alga</name>
    <name type="synonym">Heterosigma carterae</name>
    <dbReference type="NCBI Taxonomy" id="2829"/>
    <lineage>
        <taxon>Eukaryota</taxon>
        <taxon>Sar</taxon>
        <taxon>Stramenopiles</taxon>
        <taxon>Ochrophyta</taxon>
        <taxon>Raphidophyceae</taxon>
        <taxon>Chattonellales</taxon>
        <taxon>Chattonellaceae</taxon>
        <taxon>Heterosigma</taxon>
    </lineage>
</organism>
<feature type="compositionally biased region" description="Low complexity" evidence="2">
    <location>
        <begin position="456"/>
        <end position="471"/>
    </location>
</feature>
<dbReference type="GO" id="GO:0008233">
    <property type="term" value="F:peptidase activity"/>
    <property type="evidence" value="ECO:0007669"/>
    <property type="project" value="InterPro"/>
</dbReference>
<dbReference type="Gene3D" id="4.10.410.20">
    <property type="match status" value="1"/>
</dbReference>
<reference evidence="4" key="1">
    <citation type="submission" date="2021-01" db="EMBL/GenBank/DDBJ databases">
        <authorList>
            <person name="Corre E."/>
            <person name="Pelletier E."/>
            <person name="Niang G."/>
            <person name="Scheremetjew M."/>
            <person name="Finn R."/>
            <person name="Kale V."/>
            <person name="Holt S."/>
            <person name="Cochrane G."/>
            <person name="Meng A."/>
            <person name="Brown T."/>
            <person name="Cohen L."/>
        </authorList>
    </citation>
    <scope>NUCLEOTIDE SEQUENCE</scope>
    <source>
        <strain evidence="4">CCMP3107</strain>
    </source>
</reference>
<accession>A0A7S4DB36</accession>
<dbReference type="Pfam" id="PF05547">
    <property type="entry name" value="Peptidase_M6"/>
    <property type="match status" value="1"/>
</dbReference>
<proteinExistence type="predicted"/>
<dbReference type="EMBL" id="HBIU01038216">
    <property type="protein sequence ID" value="CAE0638709.1"/>
    <property type="molecule type" value="Transcribed_RNA"/>
</dbReference>